<name>A0A7W9X516_9BURK</name>
<evidence type="ECO:0000256" key="1">
    <source>
        <dbReference type="SAM" id="Phobius"/>
    </source>
</evidence>
<sequence length="110" mass="12407">MSHPEIIYAHRWGIGIVITLELLRYPLDWWRFGRGASYHALSAKLFEGSLLVAVSMIVMFDYAGPLLWISLFVGLLSELEGILISLVLPKWTHDVRSLKSAIDIRAGKAQ</sequence>
<keyword evidence="1" id="KW-1133">Transmembrane helix</keyword>
<dbReference type="Proteomes" id="UP000540787">
    <property type="component" value="Unassembled WGS sequence"/>
</dbReference>
<proteinExistence type="predicted"/>
<evidence type="ECO:0000313" key="3">
    <source>
        <dbReference type="Proteomes" id="UP000540787"/>
    </source>
</evidence>
<gene>
    <name evidence="2" type="ORF">HD842_004502</name>
</gene>
<evidence type="ECO:0000313" key="2">
    <source>
        <dbReference type="EMBL" id="MBB6136324.1"/>
    </source>
</evidence>
<reference evidence="2 3" key="1">
    <citation type="submission" date="2020-08" db="EMBL/GenBank/DDBJ databases">
        <title>The Agave Microbiome: Exploring the role of microbial communities in plant adaptations to desert environments.</title>
        <authorList>
            <person name="Partida-Martinez L.P."/>
        </authorList>
    </citation>
    <scope>NUCLEOTIDE SEQUENCE [LARGE SCALE GENOMIC DNA]</scope>
    <source>
        <strain evidence="2 3">AT3.2</strain>
    </source>
</reference>
<dbReference type="EMBL" id="JACHBX010000006">
    <property type="protein sequence ID" value="MBB6136324.1"/>
    <property type="molecule type" value="Genomic_DNA"/>
</dbReference>
<dbReference type="RefSeq" id="WP_183557781.1">
    <property type="nucleotide sequence ID" value="NZ_JACHBX010000006.1"/>
</dbReference>
<comment type="caution">
    <text evidence="2">The sequence shown here is derived from an EMBL/GenBank/DDBJ whole genome shotgun (WGS) entry which is preliminary data.</text>
</comment>
<accession>A0A7W9X516</accession>
<keyword evidence="1" id="KW-0472">Membrane</keyword>
<protein>
    <submittedName>
        <fullName evidence="2">Uncharacterized protein</fullName>
    </submittedName>
</protein>
<keyword evidence="3" id="KW-1185">Reference proteome</keyword>
<feature type="transmembrane region" description="Helical" evidence="1">
    <location>
        <begin position="66"/>
        <end position="88"/>
    </location>
</feature>
<dbReference type="AlphaFoldDB" id="A0A7W9X516"/>
<organism evidence="2 3">
    <name type="scientific">Massilia aurea</name>
    <dbReference type="NCBI Taxonomy" id="373040"/>
    <lineage>
        <taxon>Bacteria</taxon>
        <taxon>Pseudomonadati</taxon>
        <taxon>Pseudomonadota</taxon>
        <taxon>Betaproteobacteria</taxon>
        <taxon>Burkholderiales</taxon>
        <taxon>Oxalobacteraceae</taxon>
        <taxon>Telluria group</taxon>
        <taxon>Massilia</taxon>
    </lineage>
</organism>
<keyword evidence="1" id="KW-0812">Transmembrane</keyword>